<protein>
    <submittedName>
        <fullName evidence="2">Uncharacterized protein</fullName>
    </submittedName>
</protein>
<evidence type="ECO:0000313" key="3">
    <source>
        <dbReference type="Proteomes" id="UP000000305"/>
    </source>
</evidence>
<sequence length="358" mass="39668">MNGGVWLLRDVRACHVNMFDWLGRTWDDKVLDIELFFRHIWRIISRGQEFDSFTGASYSHMVDSFPLGSLPQQGSKMHLINEFKLQLCVHKDESGQNFPGPRNIQHGGRGHTSICQGKTKERRKAYERSKRRRVETPLKDQAGDFLHQLVTALVSGQFAVPGTASDLVTSELLAVIARHAAQATQPSPSASICHATTTKAAPKFLAASKKQAAASKEVQVESLKVPAPLSPILPKPSKGKAITRAKPAFNEGNPGVMLVKLLKPRRKSAINPPSKELVETAAKQMVRCNSLRSAKDPKPGKGKTPTTEPVNLSGELKRLFSDTDSAEEELFKGTPISVSRIRLLFDQLHRHWIYISSK</sequence>
<organism evidence="2 3">
    <name type="scientific">Daphnia pulex</name>
    <name type="common">Water flea</name>
    <dbReference type="NCBI Taxonomy" id="6669"/>
    <lineage>
        <taxon>Eukaryota</taxon>
        <taxon>Metazoa</taxon>
        <taxon>Ecdysozoa</taxon>
        <taxon>Arthropoda</taxon>
        <taxon>Crustacea</taxon>
        <taxon>Branchiopoda</taxon>
        <taxon>Diplostraca</taxon>
        <taxon>Cladocera</taxon>
        <taxon>Anomopoda</taxon>
        <taxon>Daphniidae</taxon>
        <taxon>Daphnia</taxon>
    </lineage>
</organism>
<feature type="compositionally biased region" description="Basic and acidic residues" evidence="1">
    <location>
        <begin position="124"/>
        <end position="133"/>
    </location>
</feature>
<dbReference type="AlphaFoldDB" id="E9GKH0"/>
<dbReference type="EMBL" id="GL732549">
    <property type="protein sequence ID" value="EFX80065.1"/>
    <property type="molecule type" value="Genomic_DNA"/>
</dbReference>
<dbReference type="Proteomes" id="UP000000305">
    <property type="component" value="Unassembled WGS sequence"/>
</dbReference>
<evidence type="ECO:0000256" key="1">
    <source>
        <dbReference type="SAM" id="MobiDB-lite"/>
    </source>
</evidence>
<dbReference type="InParanoid" id="E9GKH0"/>
<dbReference type="KEGG" id="dpx:DAPPUDRAFT_244223"/>
<dbReference type="PhylomeDB" id="E9GKH0"/>
<dbReference type="HOGENOM" id="CLU_774482_0_0_1"/>
<name>E9GKH0_DAPPU</name>
<accession>E9GKH0</accession>
<evidence type="ECO:0000313" key="2">
    <source>
        <dbReference type="EMBL" id="EFX80065.1"/>
    </source>
</evidence>
<reference evidence="2 3" key="1">
    <citation type="journal article" date="2011" name="Science">
        <title>The ecoresponsive genome of Daphnia pulex.</title>
        <authorList>
            <person name="Colbourne J.K."/>
            <person name="Pfrender M.E."/>
            <person name="Gilbert D."/>
            <person name="Thomas W.K."/>
            <person name="Tucker A."/>
            <person name="Oakley T.H."/>
            <person name="Tokishita S."/>
            <person name="Aerts A."/>
            <person name="Arnold G.J."/>
            <person name="Basu M.K."/>
            <person name="Bauer D.J."/>
            <person name="Caceres C.E."/>
            <person name="Carmel L."/>
            <person name="Casola C."/>
            <person name="Choi J.H."/>
            <person name="Detter J.C."/>
            <person name="Dong Q."/>
            <person name="Dusheyko S."/>
            <person name="Eads B.D."/>
            <person name="Frohlich T."/>
            <person name="Geiler-Samerotte K.A."/>
            <person name="Gerlach D."/>
            <person name="Hatcher P."/>
            <person name="Jogdeo S."/>
            <person name="Krijgsveld J."/>
            <person name="Kriventseva E.V."/>
            <person name="Kultz D."/>
            <person name="Laforsch C."/>
            <person name="Lindquist E."/>
            <person name="Lopez J."/>
            <person name="Manak J.R."/>
            <person name="Muller J."/>
            <person name="Pangilinan J."/>
            <person name="Patwardhan R.P."/>
            <person name="Pitluck S."/>
            <person name="Pritham E.J."/>
            <person name="Rechtsteiner A."/>
            <person name="Rho M."/>
            <person name="Rogozin I.B."/>
            <person name="Sakarya O."/>
            <person name="Salamov A."/>
            <person name="Schaack S."/>
            <person name="Shapiro H."/>
            <person name="Shiga Y."/>
            <person name="Skalitzky C."/>
            <person name="Smith Z."/>
            <person name="Souvorov A."/>
            <person name="Sung W."/>
            <person name="Tang Z."/>
            <person name="Tsuchiya D."/>
            <person name="Tu H."/>
            <person name="Vos H."/>
            <person name="Wang M."/>
            <person name="Wolf Y.I."/>
            <person name="Yamagata H."/>
            <person name="Yamada T."/>
            <person name="Ye Y."/>
            <person name="Shaw J.R."/>
            <person name="Andrews J."/>
            <person name="Crease T.J."/>
            <person name="Tang H."/>
            <person name="Lucas S.M."/>
            <person name="Robertson H.M."/>
            <person name="Bork P."/>
            <person name="Koonin E.V."/>
            <person name="Zdobnov E.M."/>
            <person name="Grigoriev I.V."/>
            <person name="Lynch M."/>
            <person name="Boore J.L."/>
        </authorList>
    </citation>
    <scope>NUCLEOTIDE SEQUENCE [LARGE SCALE GENOMIC DNA]</scope>
</reference>
<proteinExistence type="predicted"/>
<gene>
    <name evidence="2" type="ORF">DAPPUDRAFT_244223</name>
</gene>
<feature type="region of interest" description="Disordered" evidence="1">
    <location>
        <begin position="99"/>
        <end position="133"/>
    </location>
</feature>
<keyword evidence="3" id="KW-1185">Reference proteome</keyword>